<reference evidence="1 2" key="1">
    <citation type="journal article" date="2023" name="BMC Biotechnol.">
        <title>Vitis rotundifolia cv Carlos genome sequencing.</title>
        <authorList>
            <person name="Huff M."/>
            <person name="Hulse-Kemp A."/>
            <person name="Scheffler B."/>
            <person name="Youngblood R."/>
            <person name="Simpson S."/>
            <person name="Babiker E."/>
            <person name="Staton M."/>
        </authorList>
    </citation>
    <scope>NUCLEOTIDE SEQUENCE [LARGE SCALE GENOMIC DNA]</scope>
    <source>
        <tissue evidence="1">Leaf</tissue>
    </source>
</reference>
<gene>
    <name evidence="1" type="ORF">PVL29_003713</name>
</gene>
<accession>A0AA39AET9</accession>
<protein>
    <submittedName>
        <fullName evidence="1">Uncharacterized protein</fullName>
    </submittedName>
</protein>
<dbReference type="AlphaFoldDB" id="A0AA39AET9"/>
<organism evidence="1 2">
    <name type="scientific">Vitis rotundifolia</name>
    <name type="common">Muscadine grape</name>
    <dbReference type="NCBI Taxonomy" id="103349"/>
    <lineage>
        <taxon>Eukaryota</taxon>
        <taxon>Viridiplantae</taxon>
        <taxon>Streptophyta</taxon>
        <taxon>Embryophyta</taxon>
        <taxon>Tracheophyta</taxon>
        <taxon>Spermatophyta</taxon>
        <taxon>Magnoliopsida</taxon>
        <taxon>eudicotyledons</taxon>
        <taxon>Gunneridae</taxon>
        <taxon>Pentapetalae</taxon>
        <taxon>rosids</taxon>
        <taxon>Vitales</taxon>
        <taxon>Vitaceae</taxon>
        <taxon>Viteae</taxon>
        <taxon>Vitis</taxon>
    </lineage>
</organism>
<sequence>MPLPETVGPVARNKWELVMVPFQLANGGLVRGCLLVQFPQLMAASLVLAALVDLQCGALLMGKGQKNSPLIHRVGNHRHRLWRSRLLMVPACEVCFVAAPVPAQCTISLIREATNWD</sequence>
<name>A0AA39AET9_VITRO</name>
<evidence type="ECO:0000313" key="1">
    <source>
        <dbReference type="EMBL" id="KAJ9705747.1"/>
    </source>
</evidence>
<dbReference type="EMBL" id="JARBHA010000003">
    <property type="protein sequence ID" value="KAJ9705747.1"/>
    <property type="molecule type" value="Genomic_DNA"/>
</dbReference>
<proteinExistence type="predicted"/>
<dbReference type="Proteomes" id="UP001168098">
    <property type="component" value="Unassembled WGS sequence"/>
</dbReference>
<evidence type="ECO:0000313" key="2">
    <source>
        <dbReference type="Proteomes" id="UP001168098"/>
    </source>
</evidence>
<comment type="caution">
    <text evidence="1">The sequence shown here is derived from an EMBL/GenBank/DDBJ whole genome shotgun (WGS) entry which is preliminary data.</text>
</comment>
<keyword evidence="2" id="KW-1185">Reference proteome</keyword>